<keyword evidence="2" id="KW-1185">Reference proteome</keyword>
<reference evidence="1 2" key="1">
    <citation type="submission" date="2015-01" db="EMBL/GenBank/DDBJ databases">
        <title>Evolution of Trichinella species and genotypes.</title>
        <authorList>
            <person name="Korhonen P.K."/>
            <person name="Edoardo P."/>
            <person name="Giuseppe L.R."/>
            <person name="Gasser R.B."/>
        </authorList>
    </citation>
    <scope>NUCLEOTIDE SEQUENCE [LARGE SCALE GENOMIC DNA]</scope>
    <source>
        <strain evidence="1">ISS470</strain>
    </source>
</reference>
<proteinExistence type="predicted"/>
<dbReference type="Proteomes" id="UP000054995">
    <property type="component" value="Unassembled WGS sequence"/>
</dbReference>
<dbReference type="EMBL" id="JYDT01000738">
    <property type="protein sequence ID" value="KRY80170.1"/>
    <property type="molecule type" value="Genomic_DNA"/>
</dbReference>
<evidence type="ECO:0000313" key="1">
    <source>
        <dbReference type="EMBL" id="KRY80170.1"/>
    </source>
</evidence>
<sequence>MEGYCKNRSLSTYVPGFLSPVFFHICPGTMNDLTRVFYSATFAQFNVILERKTNLCVSQCS</sequence>
<name>A0A0V1F1N7_TRIPS</name>
<protein>
    <submittedName>
        <fullName evidence="1">Uncharacterized protein</fullName>
    </submittedName>
</protein>
<organism evidence="1 2">
    <name type="scientific">Trichinella pseudospiralis</name>
    <name type="common">Parasitic roundworm</name>
    <dbReference type="NCBI Taxonomy" id="6337"/>
    <lineage>
        <taxon>Eukaryota</taxon>
        <taxon>Metazoa</taxon>
        <taxon>Ecdysozoa</taxon>
        <taxon>Nematoda</taxon>
        <taxon>Enoplea</taxon>
        <taxon>Dorylaimia</taxon>
        <taxon>Trichinellida</taxon>
        <taxon>Trichinellidae</taxon>
        <taxon>Trichinella</taxon>
    </lineage>
</organism>
<evidence type="ECO:0000313" key="2">
    <source>
        <dbReference type="Proteomes" id="UP000054995"/>
    </source>
</evidence>
<accession>A0A0V1F1N7</accession>
<gene>
    <name evidence="1" type="ORF">T4D_16885</name>
</gene>
<comment type="caution">
    <text evidence="1">The sequence shown here is derived from an EMBL/GenBank/DDBJ whole genome shotgun (WGS) entry which is preliminary data.</text>
</comment>
<dbReference type="AlphaFoldDB" id="A0A0V1F1N7"/>